<evidence type="ECO:0000256" key="7">
    <source>
        <dbReference type="ARBA" id="ARBA00022723"/>
    </source>
</evidence>
<organism evidence="16 17">
    <name type="scientific">Bibersteinia trehalosi Y31</name>
    <dbReference type="NCBI Taxonomy" id="1261658"/>
    <lineage>
        <taxon>Bacteria</taxon>
        <taxon>Pseudomonadati</taxon>
        <taxon>Pseudomonadota</taxon>
        <taxon>Gammaproteobacteria</taxon>
        <taxon>Pasteurellales</taxon>
        <taxon>Pasteurellaceae</taxon>
        <taxon>Bibersteinia</taxon>
    </lineage>
</organism>
<dbReference type="GO" id="GO:0016208">
    <property type="term" value="F:AMP binding"/>
    <property type="evidence" value="ECO:0007669"/>
    <property type="project" value="TreeGrafter"/>
</dbReference>
<feature type="binding site" evidence="14">
    <location>
        <position position="108"/>
    </location>
    <ligand>
        <name>Mg(2+)</name>
        <dbReference type="ChEBI" id="CHEBI:18420"/>
        <note>catalytic</note>
    </ligand>
</feature>
<dbReference type="NCBIfam" id="TIGR02482">
    <property type="entry name" value="PFKA_ATP"/>
    <property type="match status" value="1"/>
</dbReference>
<keyword evidence="7 14" id="KW-0479">Metal-binding</keyword>
<evidence type="ECO:0000256" key="12">
    <source>
        <dbReference type="ARBA" id="ARBA00023152"/>
    </source>
</evidence>
<dbReference type="CDD" id="cd00763">
    <property type="entry name" value="Bacterial_PFK"/>
    <property type="match status" value="1"/>
</dbReference>
<feature type="binding site" evidence="14">
    <location>
        <begin position="77"/>
        <end position="78"/>
    </location>
    <ligand>
        <name>ATP</name>
        <dbReference type="ChEBI" id="CHEBI:30616"/>
    </ligand>
</feature>
<dbReference type="GO" id="GO:0042802">
    <property type="term" value="F:identical protein binding"/>
    <property type="evidence" value="ECO:0007669"/>
    <property type="project" value="TreeGrafter"/>
</dbReference>
<keyword evidence="11 14" id="KW-0460">Magnesium</keyword>
<comment type="pathway">
    <text evidence="3 14">Carbohydrate degradation; glycolysis; D-glyceraldehyde 3-phosphate and glycerone phosphate from D-glucose: step 3/4.</text>
</comment>
<reference evidence="16 17" key="1">
    <citation type="submission" date="2014-01" db="EMBL/GenBank/DDBJ databases">
        <authorList>
            <person name="Zuccon D."/>
        </authorList>
    </citation>
    <scope>NUCLEOTIDE SEQUENCE [LARGE SCALE GENOMIC DNA]</scope>
    <source>
        <strain evidence="16 17">Y31</strain>
    </source>
</reference>
<dbReference type="SUPFAM" id="SSF53784">
    <property type="entry name" value="Phosphofructokinase"/>
    <property type="match status" value="1"/>
</dbReference>
<dbReference type="GO" id="GO:0006002">
    <property type="term" value="P:fructose 6-phosphate metabolic process"/>
    <property type="evidence" value="ECO:0007669"/>
    <property type="project" value="UniProtKB-UniRule"/>
</dbReference>
<dbReference type="GO" id="GO:0048029">
    <property type="term" value="F:monosaccharide binding"/>
    <property type="evidence" value="ECO:0007669"/>
    <property type="project" value="TreeGrafter"/>
</dbReference>
<evidence type="ECO:0000256" key="3">
    <source>
        <dbReference type="ARBA" id="ARBA00004679"/>
    </source>
</evidence>
<sequence length="325" mass="35403">MGKFMIKKIAVLTSGGDAPGMNAAIRGVVRAALSEGLDVCGVQDGYFGLFHNKIIPLERRSVSEIINRGGTFLGSARFPQFRDPEVRKQCVANLKSHGIDALVVIGGDGSYMGAKLLTEEHGIACIGLPGTIDNDVAGTDYTIGYQTALETALDAIDRLRDTSTSHQRISIVEIMGRHCGDLTISAALAGGCEYIIVPENGLDKESLMRHIDEGFQKGKRHAIIAITELMTDVHALAKEIEARFGHETRATVLGHIQRGGAPCAFDRILASRMGVYAVELLMQGHKGRCVGIQKEQLVHHDIIDAINNMRRPFKKEIFETARKLF</sequence>
<dbReference type="GO" id="GO:0005945">
    <property type="term" value="C:6-phosphofructokinase complex"/>
    <property type="evidence" value="ECO:0007669"/>
    <property type="project" value="TreeGrafter"/>
</dbReference>
<keyword evidence="12 14" id="KW-0324">Glycolysis</keyword>
<feature type="binding site" description="in other chain" evidence="14">
    <location>
        <position position="217"/>
    </location>
    <ligand>
        <name>ADP</name>
        <dbReference type="ChEBI" id="CHEBI:456216"/>
        <note>allosteric activator; ligand shared between dimeric partners</note>
    </ligand>
</feature>
<evidence type="ECO:0000256" key="8">
    <source>
        <dbReference type="ARBA" id="ARBA00022741"/>
    </source>
</evidence>
<dbReference type="GO" id="GO:0070095">
    <property type="term" value="F:fructose-6-phosphate binding"/>
    <property type="evidence" value="ECO:0007669"/>
    <property type="project" value="TreeGrafter"/>
</dbReference>
<feature type="binding site" description="in other chain" evidence="14">
    <location>
        <position position="160"/>
    </location>
    <ligand>
        <name>ADP</name>
        <dbReference type="ChEBI" id="CHEBI:456216"/>
        <note>allosteric activator; ligand shared between dimeric partners</note>
    </ligand>
</feature>
<feature type="binding site" evidence="14">
    <location>
        <begin position="26"/>
        <end position="30"/>
    </location>
    <ligand>
        <name>ADP</name>
        <dbReference type="ChEBI" id="CHEBI:456216"/>
        <note>allosteric activator; ligand shared between dimeric partners</note>
    </ligand>
</feature>
<comment type="similarity">
    <text evidence="14">Belongs to the phosphofructokinase type A (PFKA) family. ATP-dependent PFK group I subfamily. Prokaryotic clade 'B1' sub-subfamily.</text>
</comment>
<dbReference type="HAMAP" id="MF_00339">
    <property type="entry name" value="Phosphofructokinase_I_B1"/>
    <property type="match status" value="1"/>
</dbReference>
<dbReference type="GO" id="GO:0046872">
    <property type="term" value="F:metal ion binding"/>
    <property type="evidence" value="ECO:0007669"/>
    <property type="project" value="UniProtKB-KW"/>
</dbReference>
<dbReference type="PRINTS" id="PR00476">
    <property type="entry name" value="PHFRCTKINASE"/>
</dbReference>
<comment type="caution">
    <text evidence="16">The sequence shown here is derived from an EMBL/GenBank/DDBJ whole genome shotgun (WGS) entry which is preliminary data.</text>
</comment>
<feature type="active site" description="Proton acceptor" evidence="14">
    <location>
        <position position="133"/>
    </location>
</feature>
<feature type="binding site" description="in other chain" evidence="14">
    <location>
        <position position="228"/>
    </location>
    <ligand>
        <name>substrate</name>
        <note>ligand shared between dimeric partners</note>
    </ligand>
</feature>
<dbReference type="Pfam" id="PF00365">
    <property type="entry name" value="PFK"/>
    <property type="match status" value="1"/>
</dbReference>
<comment type="function">
    <text evidence="14">Catalyzes the phosphorylation of D-fructose 6-phosphate to fructose 1,6-bisphosphate by ATP, the first committing step of glycolysis.</text>
</comment>
<protein>
    <recommendedName>
        <fullName evidence="14">ATP-dependent 6-phosphofructokinase</fullName>
        <shortName evidence="14">ATP-PFK</shortName>
        <shortName evidence="14">Phosphofructokinase</shortName>
        <ecNumber evidence="14">2.7.1.11</ecNumber>
    </recommendedName>
    <alternativeName>
        <fullName evidence="14">Phosphohexokinase</fullName>
    </alternativeName>
</protein>
<keyword evidence="8 14" id="KW-0547">Nucleotide-binding</keyword>
<feature type="binding site" evidence="14">
    <location>
        <position position="249"/>
    </location>
    <ligand>
        <name>substrate</name>
        <note>ligand shared between dimeric partners</note>
    </ligand>
</feature>
<feature type="binding site" description="in other chain" evidence="14">
    <location>
        <begin position="191"/>
        <end position="193"/>
    </location>
    <ligand>
        <name>ADP</name>
        <dbReference type="ChEBI" id="CHEBI:456216"/>
        <note>allosteric activator; ligand shared between dimeric partners</note>
    </ligand>
</feature>
<feature type="binding site" description="in other chain" evidence="14">
    <location>
        <begin position="255"/>
        <end position="258"/>
    </location>
    <ligand>
        <name>substrate</name>
        <note>ligand shared between dimeric partners</note>
    </ligand>
</feature>
<comment type="subcellular location">
    <subcellularLocation>
        <location evidence="2 14">Cytoplasm</location>
    </subcellularLocation>
</comment>
<evidence type="ECO:0000256" key="14">
    <source>
        <dbReference type="HAMAP-Rule" id="MF_00339"/>
    </source>
</evidence>
<feature type="binding site" evidence="14">
    <location>
        <position position="16"/>
    </location>
    <ligand>
        <name>ATP</name>
        <dbReference type="ChEBI" id="CHEBI:30616"/>
    </ligand>
</feature>
<feature type="binding site" description="in other chain" evidence="14">
    <location>
        <begin position="219"/>
        <end position="221"/>
    </location>
    <ligand>
        <name>ADP</name>
        <dbReference type="ChEBI" id="CHEBI:456216"/>
        <note>allosteric activator; ligand shared between dimeric partners</note>
    </ligand>
</feature>
<feature type="binding site" description="in other chain" evidence="14">
    <location>
        <begin position="175"/>
        <end position="177"/>
    </location>
    <ligand>
        <name>substrate</name>
        <note>ligand shared between dimeric partners</note>
    </ligand>
</feature>
<comment type="subunit">
    <text evidence="14">Homotetramer.</text>
</comment>
<comment type="cofactor">
    <cofactor evidence="1 14">
        <name>Mg(2+)</name>
        <dbReference type="ChEBI" id="CHEBI:18420"/>
    </cofactor>
</comment>
<dbReference type="InterPro" id="IPR035966">
    <property type="entry name" value="PKF_sf"/>
</dbReference>
<dbReference type="GO" id="GO:0030388">
    <property type="term" value="P:fructose 1,6-bisphosphate metabolic process"/>
    <property type="evidence" value="ECO:0007669"/>
    <property type="project" value="TreeGrafter"/>
</dbReference>
<comment type="catalytic activity">
    <reaction evidence="13 14">
        <text>beta-D-fructose 6-phosphate + ATP = beta-D-fructose 1,6-bisphosphate + ADP + H(+)</text>
        <dbReference type="Rhea" id="RHEA:16109"/>
        <dbReference type="ChEBI" id="CHEBI:15378"/>
        <dbReference type="ChEBI" id="CHEBI:30616"/>
        <dbReference type="ChEBI" id="CHEBI:32966"/>
        <dbReference type="ChEBI" id="CHEBI:57634"/>
        <dbReference type="ChEBI" id="CHEBI:456216"/>
        <dbReference type="EC" id="2.7.1.11"/>
    </reaction>
</comment>
<dbReference type="Proteomes" id="UP000078358">
    <property type="component" value="Unassembled WGS sequence"/>
</dbReference>
<dbReference type="EMBL" id="JACI01000001">
    <property type="protein sequence ID" value="OAQ15392.1"/>
    <property type="molecule type" value="Genomic_DNA"/>
</dbReference>
<dbReference type="InterPro" id="IPR012828">
    <property type="entry name" value="PFKA_ATP_prok"/>
</dbReference>
<evidence type="ECO:0000256" key="1">
    <source>
        <dbReference type="ARBA" id="ARBA00001946"/>
    </source>
</evidence>
<dbReference type="GO" id="GO:0003872">
    <property type="term" value="F:6-phosphofructokinase activity"/>
    <property type="evidence" value="ECO:0007669"/>
    <property type="project" value="UniProtKB-UniRule"/>
</dbReference>
<dbReference type="Gene3D" id="3.40.50.460">
    <property type="entry name" value="Phosphofructokinase domain"/>
    <property type="match status" value="1"/>
</dbReference>
<comment type="caution">
    <text evidence="14">Lacks conserved residue(s) required for the propagation of feature annotation.</text>
</comment>
<dbReference type="PANTHER" id="PTHR13697">
    <property type="entry name" value="PHOSPHOFRUCTOKINASE"/>
    <property type="match status" value="1"/>
</dbReference>
<dbReference type="InterPro" id="IPR000023">
    <property type="entry name" value="Phosphofructokinase_dom"/>
</dbReference>
<dbReference type="EC" id="2.7.1.11" evidence="14"/>
<proteinExistence type="inferred from homology"/>
<dbReference type="Gene3D" id="3.40.50.450">
    <property type="match status" value="1"/>
</dbReference>
<dbReference type="NCBIfam" id="NF002872">
    <property type="entry name" value="PRK03202.1"/>
    <property type="match status" value="1"/>
</dbReference>
<feature type="binding site" description="in other chain" evidence="14">
    <location>
        <begin position="131"/>
        <end position="133"/>
    </location>
    <ligand>
        <name>substrate</name>
        <note>ligand shared between dimeric partners</note>
    </ligand>
</feature>
<comment type="activity regulation">
    <text evidence="14">Allosterically activated by ADP and other diphosphonucleosides, and allosterically inhibited by phosphoenolpyruvate.</text>
</comment>
<gene>
    <name evidence="14" type="primary">pfkA</name>
    <name evidence="16" type="ORF">F480_02305</name>
</gene>
<dbReference type="FunFam" id="3.40.50.460:FF:000002">
    <property type="entry name" value="ATP-dependent 6-phosphofructokinase"/>
    <property type="match status" value="1"/>
</dbReference>
<evidence type="ECO:0000256" key="10">
    <source>
        <dbReference type="ARBA" id="ARBA00022840"/>
    </source>
</evidence>
<evidence type="ECO:0000256" key="4">
    <source>
        <dbReference type="ARBA" id="ARBA00022490"/>
    </source>
</evidence>
<evidence type="ECO:0000256" key="2">
    <source>
        <dbReference type="ARBA" id="ARBA00004496"/>
    </source>
</evidence>
<keyword evidence="5 14" id="KW-0021">Allosteric enzyme</keyword>
<dbReference type="UniPathway" id="UPA00109">
    <property type="reaction ID" value="UER00182"/>
</dbReference>
<keyword evidence="9 14" id="KW-0418">Kinase</keyword>
<dbReference type="AlphaFoldDB" id="A0A179CZY9"/>
<dbReference type="PATRIC" id="fig|1261658.3.peg.465"/>
<evidence type="ECO:0000313" key="16">
    <source>
        <dbReference type="EMBL" id="OAQ15392.1"/>
    </source>
</evidence>
<evidence type="ECO:0000256" key="6">
    <source>
        <dbReference type="ARBA" id="ARBA00022679"/>
    </source>
</evidence>
<evidence type="ECO:0000256" key="11">
    <source>
        <dbReference type="ARBA" id="ARBA00022842"/>
    </source>
</evidence>
<feature type="binding site" evidence="14">
    <location>
        <position position="168"/>
    </location>
    <ligand>
        <name>substrate</name>
        <note>ligand shared between dimeric partners</note>
    </ligand>
</feature>
<evidence type="ECO:0000256" key="5">
    <source>
        <dbReference type="ARBA" id="ARBA00022533"/>
    </source>
</evidence>
<dbReference type="PIRSF" id="PIRSF000532">
    <property type="entry name" value="ATP_PFK_prok"/>
    <property type="match status" value="1"/>
</dbReference>
<name>A0A179CZY9_BIBTR</name>
<feature type="domain" description="Phosphofructokinase" evidence="15">
    <location>
        <begin position="8"/>
        <end position="281"/>
    </location>
</feature>
<keyword evidence="6 14" id="KW-0808">Transferase</keyword>
<evidence type="ECO:0000256" key="9">
    <source>
        <dbReference type="ARBA" id="ARBA00022777"/>
    </source>
</evidence>
<dbReference type="FunFam" id="3.40.50.450:FF:000001">
    <property type="entry name" value="ATP-dependent 6-phosphofructokinase"/>
    <property type="match status" value="1"/>
</dbReference>
<keyword evidence="10 14" id="KW-0067">ATP-binding</keyword>
<dbReference type="GO" id="GO:0005524">
    <property type="term" value="F:ATP binding"/>
    <property type="evidence" value="ECO:0007669"/>
    <property type="project" value="UniProtKB-UniRule"/>
</dbReference>
<evidence type="ECO:0000259" key="15">
    <source>
        <dbReference type="Pfam" id="PF00365"/>
    </source>
</evidence>
<keyword evidence="4 14" id="KW-0963">Cytoplasm</keyword>
<evidence type="ECO:0000256" key="13">
    <source>
        <dbReference type="ARBA" id="ARBA00048070"/>
    </source>
</evidence>
<dbReference type="GO" id="GO:0061621">
    <property type="term" value="P:canonical glycolysis"/>
    <property type="evidence" value="ECO:0007669"/>
    <property type="project" value="TreeGrafter"/>
</dbReference>
<dbReference type="InterPro" id="IPR022953">
    <property type="entry name" value="ATP_PFK"/>
</dbReference>
<evidence type="ECO:0000313" key="17">
    <source>
        <dbReference type="Proteomes" id="UP000078358"/>
    </source>
</evidence>
<accession>A0A179CZY9</accession>
<dbReference type="InterPro" id="IPR012003">
    <property type="entry name" value="ATP_PFK_prok-type"/>
</dbReference>
<dbReference type="InterPro" id="IPR015912">
    <property type="entry name" value="Phosphofructokinase_CS"/>
</dbReference>
<dbReference type="PROSITE" id="PS00433">
    <property type="entry name" value="PHOSPHOFRUCTOKINASE"/>
    <property type="match status" value="1"/>
</dbReference>
<dbReference type="PANTHER" id="PTHR13697:SF4">
    <property type="entry name" value="ATP-DEPENDENT 6-PHOSPHOFRUCTOKINASE"/>
    <property type="match status" value="1"/>
</dbReference>
<feature type="binding site" evidence="14">
    <location>
        <begin position="107"/>
        <end position="110"/>
    </location>
    <ligand>
        <name>ATP</name>
        <dbReference type="ChEBI" id="CHEBI:30616"/>
    </ligand>
</feature>